<dbReference type="PANTHER" id="PTHR45138:SF9">
    <property type="entry name" value="DIGUANYLATE CYCLASE DGCM-RELATED"/>
    <property type="match status" value="1"/>
</dbReference>
<protein>
    <submittedName>
        <fullName evidence="3">GGDEF domain-containing protein</fullName>
    </submittedName>
</protein>
<feature type="domain" description="GGDEF" evidence="2">
    <location>
        <begin position="199"/>
        <end position="330"/>
    </location>
</feature>
<dbReference type="InterPro" id="IPR050469">
    <property type="entry name" value="Diguanylate_Cyclase"/>
</dbReference>
<evidence type="ECO:0000313" key="4">
    <source>
        <dbReference type="Proteomes" id="UP000697710"/>
    </source>
</evidence>
<dbReference type="Pfam" id="PF00990">
    <property type="entry name" value="GGDEF"/>
    <property type="match status" value="1"/>
</dbReference>
<reference evidence="3" key="1">
    <citation type="submission" date="2020-04" db="EMBL/GenBank/DDBJ databases">
        <authorList>
            <person name="Zhang T."/>
        </authorList>
    </citation>
    <scope>NUCLEOTIDE SEQUENCE</scope>
    <source>
        <strain evidence="3">HKST-UBA01</strain>
    </source>
</reference>
<evidence type="ECO:0000259" key="2">
    <source>
        <dbReference type="PROSITE" id="PS50887"/>
    </source>
</evidence>
<feature type="region of interest" description="Disordered" evidence="1">
    <location>
        <begin position="332"/>
        <end position="380"/>
    </location>
</feature>
<dbReference type="Proteomes" id="UP000697710">
    <property type="component" value="Unassembled WGS sequence"/>
</dbReference>
<name>A0A956RNP7_UNCEI</name>
<dbReference type="PROSITE" id="PS50887">
    <property type="entry name" value="GGDEF"/>
    <property type="match status" value="1"/>
</dbReference>
<dbReference type="InterPro" id="IPR043128">
    <property type="entry name" value="Rev_trsase/Diguanyl_cyclase"/>
</dbReference>
<dbReference type="CDD" id="cd01949">
    <property type="entry name" value="GGDEF"/>
    <property type="match status" value="1"/>
</dbReference>
<dbReference type="SMART" id="SM00267">
    <property type="entry name" value="GGDEF"/>
    <property type="match status" value="1"/>
</dbReference>
<dbReference type="InterPro" id="IPR029787">
    <property type="entry name" value="Nucleotide_cyclase"/>
</dbReference>
<dbReference type="AlphaFoldDB" id="A0A956RNP7"/>
<evidence type="ECO:0000313" key="3">
    <source>
        <dbReference type="EMBL" id="MCA9727318.1"/>
    </source>
</evidence>
<evidence type="ECO:0000256" key="1">
    <source>
        <dbReference type="SAM" id="MobiDB-lite"/>
    </source>
</evidence>
<dbReference type="PANTHER" id="PTHR45138">
    <property type="entry name" value="REGULATORY COMPONENTS OF SENSORY TRANSDUCTION SYSTEM"/>
    <property type="match status" value="1"/>
</dbReference>
<sequence length="380" mass="41911">MELDRLQAFWRALVEGQELDPEDPDTRWTSALSALRDLMHAAYVTVGVAAPGQVTRTTLVGHVLHRRHSERLVGVAARPASDVLIENRLSSRTAFRTRADGYPGIRVAGFAFAPVPRRRSENRSWLVVGRRDRDPVMRASHRALLTQAARGIGILLDNEALVSEYEHLAMTDALTLIPNYRFLRLTLARELARANRHGEIFTVVMVDVDNLKKYNAQHGHLAGSELLQQLAQLLQSEIRATDVVAKYGGDEFLLILPRTDSEGGLILSERIRRRIAHSLRGRGGERLSCSFGVAGFPQDGRNFESLISAADHALFTAKEEGRNLVVASLPSTTPSGLSGRTVEVISPRGRSLRRTGTSAERKGKAGPQTTGKKKRRSRAA</sequence>
<gene>
    <name evidence="3" type="ORF">KC729_06515</name>
</gene>
<dbReference type="NCBIfam" id="TIGR00254">
    <property type="entry name" value="GGDEF"/>
    <property type="match status" value="1"/>
</dbReference>
<dbReference type="GO" id="GO:0052621">
    <property type="term" value="F:diguanylate cyclase activity"/>
    <property type="evidence" value="ECO:0007669"/>
    <property type="project" value="TreeGrafter"/>
</dbReference>
<proteinExistence type="predicted"/>
<feature type="compositionally biased region" description="Basic residues" evidence="1">
    <location>
        <begin position="371"/>
        <end position="380"/>
    </location>
</feature>
<dbReference type="Gene3D" id="3.30.70.270">
    <property type="match status" value="1"/>
</dbReference>
<accession>A0A956RNP7</accession>
<comment type="caution">
    <text evidence="3">The sequence shown here is derived from an EMBL/GenBank/DDBJ whole genome shotgun (WGS) entry which is preliminary data.</text>
</comment>
<dbReference type="FunFam" id="3.30.70.270:FF:000001">
    <property type="entry name" value="Diguanylate cyclase domain protein"/>
    <property type="match status" value="1"/>
</dbReference>
<reference evidence="3" key="2">
    <citation type="journal article" date="2021" name="Microbiome">
        <title>Successional dynamics and alternative stable states in a saline activated sludge microbial community over 9 years.</title>
        <authorList>
            <person name="Wang Y."/>
            <person name="Ye J."/>
            <person name="Ju F."/>
            <person name="Liu L."/>
            <person name="Boyd J.A."/>
            <person name="Deng Y."/>
            <person name="Parks D.H."/>
            <person name="Jiang X."/>
            <person name="Yin X."/>
            <person name="Woodcroft B.J."/>
            <person name="Tyson G.W."/>
            <person name="Hugenholtz P."/>
            <person name="Polz M.F."/>
            <person name="Zhang T."/>
        </authorList>
    </citation>
    <scope>NUCLEOTIDE SEQUENCE</scope>
    <source>
        <strain evidence="3">HKST-UBA01</strain>
    </source>
</reference>
<dbReference type="EMBL" id="JAGQHR010000144">
    <property type="protein sequence ID" value="MCA9727318.1"/>
    <property type="molecule type" value="Genomic_DNA"/>
</dbReference>
<organism evidence="3 4">
    <name type="scientific">Eiseniibacteriota bacterium</name>
    <dbReference type="NCBI Taxonomy" id="2212470"/>
    <lineage>
        <taxon>Bacteria</taxon>
        <taxon>Candidatus Eiseniibacteriota</taxon>
    </lineage>
</organism>
<dbReference type="InterPro" id="IPR000160">
    <property type="entry name" value="GGDEF_dom"/>
</dbReference>
<dbReference type="SUPFAM" id="SSF55073">
    <property type="entry name" value="Nucleotide cyclase"/>
    <property type="match status" value="1"/>
</dbReference>